<evidence type="ECO:0000313" key="2">
    <source>
        <dbReference type="EMBL" id="GFH26422.1"/>
    </source>
</evidence>
<protein>
    <submittedName>
        <fullName evidence="2">PINc domain-containing protein</fullName>
    </submittedName>
</protein>
<evidence type="ECO:0000256" key="1">
    <source>
        <dbReference type="SAM" id="MobiDB-lite"/>
    </source>
</evidence>
<dbReference type="EMBL" id="BLLF01003124">
    <property type="protein sequence ID" value="GFH26422.1"/>
    <property type="molecule type" value="Genomic_DNA"/>
</dbReference>
<reference evidence="2 3" key="1">
    <citation type="submission" date="2020-02" db="EMBL/GenBank/DDBJ databases">
        <title>Draft genome sequence of Haematococcus lacustris strain NIES-144.</title>
        <authorList>
            <person name="Morimoto D."/>
            <person name="Nakagawa S."/>
            <person name="Yoshida T."/>
            <person name="Sawayama S."/>
        </authorList>
    </citation>
    <scope>NUCLEOTIDE SEQUENCE [LARGE SCALE GENOMIC DNA]</scope>
    <source>
        <strain evidence="2 3">NIES-144</strain>
    </source>
</reference>
<dbReference type="GO" id="GO:0030490">
    <property type="term" value="P:maturation of SSU-rRNA"/>
    <property type="evidence" value="ECO:0007669"/>
    <property type="project" value="TreeGrafter"/>
</dbReference>
<proteinExistence type="predicted"/>
<dbReference type="PANTHER" id="PTHR12814">
    <property type="entry name" value="RNA-BINDING PROTEIN NOB1"/>
    <property type="match status" value="1"/>
</dbReference>
<feature type="compositionally biased region" description="Acidic residues" evidence="1">
    <location>
        <begin position="206"/>
        <end position="232"/>
    </location>
</feature>
<evidence type="ECO:0000313" key="3">
    <source>
        <dbReference type="Proteomes" id="UP000485058"/>
    </source>
</evidence>
<name>A0A6A0A4U7_HAELA</name>
<dbReference type="AlphaFoldDB" id="A0A6A0A4U7"/>
<accession>A0A6A0A4U7</accession>
<keyword evidence="3" id="KW-1185">Reference proteome</keyword>
<dbReference type="GO" id="GO:0030688">
    <property type="term" value="C:preribosome, small subunit precursor"/>
    <property type="evidence" value="ECO:0007669"/>
    <property type="project" value="TreeGrafter"/>
</dbReference>
<dbReference type="PANTHER" id="PTHR12814:SF2">
    <property type="entry name" value="RNA-BINDING PROTEIN NOB1"/>
    <property type="match status" value="1"/>
</dbReference>
<dbReference type="GO" id="GO:0004521">
    <property type="term" value="F:RNA endonuclease activity"/>
    <property type="evidence" value="ECO:0007669"/>
    <property type="project" value="TreeGrafter"/>
</dbReference>
<organism evidence="2 3">
    <name type="scientific">Haematococcus lacustris</name>
    <name type="common">Green alga</name>
    <name type="synonym">Haematococcus pluvialis</name>
    <dbReference type="NCBI Taxonomy" id="44745"/>
    <lineage>
        <taxon>Eukaryota</taxon>
        <taxon>Viridiplantae</taxon>
        <taxon>Chlorophyta</taxon>
        <taxon>core chlorophytes</taxon>
        <taxon>Chlorophyceae</taxon>
        <taxon>CS clade</taxon>
        <taxon>Chlamydomonadales</taxon>
        <taxon>Haematococcaceae</taxon>
        <taxon>Haematococcus</taxon>
    </lineage>
</organism>
<comment type="caution">
    <text evidence="2">The sequence shown here is derived from an EMBL/GenBank/DDBJ whole genome shotgun (WGS) entry which is preliminary data.</text>
</comment>
<sequence length="321" mass="32766">MNWAALVKASPAVEEVAAAPAAPEAGVPGVQRQAVVDANAIISGLSLRHLADRFVTIQEVLNEAVVKPRHRSRGQGLPNWGRVPNPADWAAVDAAADDDPGHQQGTSRIAASTQALDLNSSPGFNVFLPGSDLTQPDPTATAATSLPYKTFGDAALAAAQASQAFNSSQAGASRPGSEKSGPGKAASAQADDLTLSSLTAVPEERVNEEEGVADEESGDEGEEGDDDDDEGGSEGAEARGGLTDGESSHGDEVSSVAGEGAATEVTLSESGVTFASGTDCGETRVNTTSTVLSVTGDFAMQNVLLQMGLRLVTRDGRQISR</sequence>
<feature type="region of interest" description="Disordered" evidence="1">
    <location>
        <begin position="166"/>
        <end position="260"/>
    </location>
</feature>
<dbReference type="Proteomes" id="UP000485058">
    <property type="component" value="Unassembled WGS sequence"/>
</dbReference>
<dbReference type="InterPro" id="IPR039907">
    <property type="entry name" value="NOB1"/>
</dbReference>
<gene>
    <name evidence="2" type="ORF">HaLaN_24568</name>
</gene>